<sequence>MKEALEALLKALLGPGEVVALRRLTGGASKEAWAVDYQGPGGVRPLFLRRAGGGVIYHGTLPLEKEFRLLELAHRHGVPVPRPVGYLAEVEGREAFLMERLEGESIGTRVVRRPELARARATLPLAMAEALARIHAIPLEAVDFLPGPGDQEPWQAALASAYQDLDALEEPHPALEWGLRWLADHPPRPLPRVLVHGDFRIGNLLVDQEGLVAVLDWEFAHIGDPREDLAWPLVRAWRFGEDGRRLGGVGEVAPFLERYNALTGMGIREEELFWWEVLGNIRWGLGALNQARRHLRGEERSVELAILGRLAAEMEYEILYLLERHG</sequence>
<proteinExistence type="predicted"/>
<dbReference type="Gene3D" id="3.30.200.20">
    <property type="entry name" value="Phosphorylase Kinase, domain 1"/>
    <property type="match status" value="1"/>
</dbReference>
<keyword evidence="2" id="KW-0808">Transferase</keyword>
<evidence type="ECO:0000259" key="1">
    <source>
        <dbReference type="Pfam" id="PF01636"/>
    </source>
</evidence>
<dbReference type="SUPFAM" id="SSF56112">
    <property type="entry name" value="Protein kinase-like (PK-like)"/>
    <property type="match status" value="1"/>
</dbReference>
<organism evidence="2">
    <name type="scientific">Thermus caliditerrae</name>
    <dbReference type="NCBI Taxonomy" id="1330700"/>
    <lineage>
        <taxon>Bacteria</taxon>
        <taxon>Thermotogati</taxon>
        <taxon>Deinococcota</taxon>
        <taxon>Deinococci</taxon>
        <taxon>Thermales</taxon>
        <taxon>Thermaceae</taxon>
        <taxon>Thermus</taxon>
    </lineage>
</organism>
<accession>A0A7C5RDE5</accession>
<comment type="caution">
    <text evidence="2">The sequence shown here is derived from an EMBL/GenBank/DDBJ whole genome shotgun (WGS) entry which is preliminary data.</text>
</comment>
<dbReference type="InterPro" id="IPR011009">
    <property type="entry name" value="Kinase-like_dom_sf"/>
</dbReference>
<dbReference type="InterPro" id="IPR002575">
    <property type="entry name" value="Aminoglycoside_PTrfase"/>
</dbReference>
<name>A0A7C5RDE5_9DEIN</name>
<dbReference type="AlphaFoldDB" id="A0A7C5RDE5"/>
<dbReference type="InterPro" id="IPR041726">
    <property type="entry name" value="ACAD10_11_N"/>
</dbReference>
<dbReference type="GO" id="GO:0016740">
    <property type="term" value="F:transferase activity"/>
    <property type="evidence" value="ECO:0007669"/>
    <property type="project" value="UniProtKB-KW"/>
</dbReference>
<reference evidence="2" key="1">
    <citation type="journal article" date="2020" name="mSystems">
        <title>Genome- and Community-Level Interaction Insights into Carbon Utilization and Element Cycling Functions of Hydrothermarchaeota in Hydrothermal Sediment.</title>
        <authorList>
            <person name="Zhou Z."/>
            <person name="Liu Y."/>
            <person name="Xu W."/>
            <person name="Pan J."/>
            <person name="Luo Z.H."/>
            <person name="Li M."/>
        </authorList>
    </citation>
    <scope>NUCLEOTIDE SEQUENCE [LARGE SCALE GENOMIC DNA]</scope>
    <source>
        <strain evidence="2">SpSt-1071</strain>
    </source>
</reference>
<evidence type="ECO:0000313" key="2">
    <source>
        <dbReference type="EMBL" id="HHM67162.1"/>
    </source>
</evidence>
<protein>
    <submittedName>
        <fullName evidence="2">Phosphotransferase family protein</fullName>
    </submittedName>
</protein>
<dbReference type="PANTHER" id="PTHR21310:SF57">
    <property type="entry name" value="BLR2944 PROTEIN"/>
    <property type="match status" value="1"/>
</dbReference>
<dbReference type="CDD" id="cd05154">
    <property type="entry name" value="ACAD10_11_N-like"/>
    <property type="match status" value="1"/>
</dbReference>
<dbReference type="EMBL" id="DRXE01000011">
    <property type="protein sequence ID" value="HHM67162.1"/>
    <property type="molecule type" value="Genomic_DNA"/>
</dbReference>
<dbReference type="PANTHER" id="PTHR21310">
    <property type="entry name" value="AMINOGLYCOSIDE PHOSPHOTRANSFERASE-RELATED-RELATED"/>
    <property type="match status" value="1"/>
</dbReference>
<dbReference type="Gene3D" id="3.90.1200.10">
    <property type="match status" value="1"/>
</dbReference>
<feature type="domain" description="Aminoglycoside phosphotransferase" evidence="1">
    <location>
        <begin position="21"/>
        <end position="248"/>
    </location>
</feature>
<dbReference type="Pfam" id="PF01636">
    <property type="entry name" value="APH"/>
    <property type="match status" value="1"/>
</dbReference>
<dbReference type="InterPro" id="IPR051678">
    <property type="entry name" value="AGP_Transferase"/>
</dbReference>
<gene>
    <name evidence="2" type="ORF">ENM28_00240</name>
</gene>